<organism evidence="4 5">
    <name type="scientific">Acinetobacter pseudolwoffii</name>
    <dbReference type="NCBI Taxonomy" id="2053287"/>
    <lineage>
        <taxon>Bacteria</taxon>
        <taxon>Pseudomonadati</taxon>
        <taxon>Pseudomonadota</taxon>
        <taxon>Gammaproteobacteria</taxon>
        <taxon>Moraxellales</taxon>
        <taxon>Moraxellaceae</taxon>
        <taxon>Acinetobacter</taxon>
    </lineage>
</organism>
<dbReference type="InterPro" id="IPR035421">
    <property type="entry name" value="Terminase_6C"/>
</dbReference>
<reference evidence="4 5" key="2">
    <citation type="submission" date="2017-12" db="EMBL/GenBank/DDBJ databases">
        <title>Revising the taxonomy of the Acinetobacter lwoffii group: the description of Acinetobacter pseudolwoffii sp. nov. and emended description of Acinetobacter lwoffii.</title>
        <authorList>
            <person name="Nemec A."/>
        </authorList>
    </citation>
    <scope>NUCLEOTIDE SEQUENCE [LARGE SCALE GENOMIC DNA]</scope>
    <source>
        <strain evidence="4 5">ANC 5347</strain>
    </source>
</reference>
<dbReference type="Pfam" id="PF06056">
    <property type="entry name" value="Terminase_5"/>
    <property type="match status" value="1"/>
</dbReference>
<dbReference type="Proteomes" id="UP000242351">
    <property type="component" value="Unassembled WGS sequence"/>
</dbReference>
<name>A0A2H9UN97_9GAMM</name>
<accession>A0A2H9UN97</accession>
<reference evidence="4 5" key="1">
    <citation type="submission" date="2017-11" db="EMBL/GenBank/DDBJ databases">
        <authorList>
            <person name="Han C.G."/>
        </authorList>
    </citation>
    <scope>NUCLEOTIDE SEQUENCE [LARGE SCALE GENOMIC DNA]</scope>
    <source>
        <strain evidence="4 5">ANC 5347</strain>
    </source>
</reference>
<evidence type="ECO:0000313" key="5">
    <source>
        <dbReference type="Proteomes" id="UP000242351"/>
    </source>
</evidence>
<evidence type="ECO:0000313" key="4">
    <source>
        <dbReference type="EMBL" id="PJI33133.1"/>
    </source>
</evidence>
<evidence type="ECO:0000256" key="1">
    <source>
        <dbReference type="ARBA" id="ARBA00022612"/>
    </source>
</evidence>
<gene>
    <name evidence="4" type="ORF">CU320_05220</name>
</gene>
<comment type="caution">
    <text evidence="4">The sequence shown here is derived from an EMBL/GenBank/DDBJ whole genome shotgun (WGS) entry which is preliminary data.</text>
</comment>
<protein>
    <submittedName>
        <fullName evidence="4">Terminase</fullName>
    </submittedName>
</protein>
<dbReference type="Gene3D" id="3.30.420.240">
    <property type="match status" value="1"/>
</dbReference>
<keyword evidence="1" id="KW-1188">Viral release from host cell</keyword>
<dbReference type="RefSeq" id="WP_100357473.1">
    <property type="nucleotide sequence ID" value="NZ_PGOZ01000004.1"/>
</dbReference>
<proteinExistence type="predicted"/>
<dbReference type="EMBL" id="PGOZ01000004">
    <property type="protein sequence ID" value="PJI33133.1"/>
    <property type="molecule type" value="Genomic_DNA"/>
</dbReference>
<evidence type="ECO:0000259" key="2">
    <source>
        <dbReference type="Pfam" id="PF06056"/>
    </source>
</evidence>
<dbReference type="AlphaFoldDB" id="A0A2H9UN97"/>
<evidence type="ECO:0000259" key="3">
    <source>
        <dbReference type="Pfam" id="PF17289"/>
    </source>
</evidence>
<dbReference type="Pfam" id="PF03237">
    <property type="entry name" value="Terminase_6N"/>
    <property type="match status" value="1"/>
</dbReference>
<dbReference type="Gene3D" id="3.40.50.300">
    <property type="entry name" value="P-loop containing nucleotide triphosphate hydrolases"/>
    <property type="match status" value="1"/>
</dbReference>
<dbReference type="InterPro" id="IPR010332">
    <property type="entry name" value="ATPase_terminase-su_N"/>
</dbReference>
<feature type="domain" description="Terminase large subunit gp17-like C-terminal" evidence="3">
    <location>
        <begin position="413"/>
        <end position="571"/>
    </location>
</feature>
<dbReference type="InterPro" id="IPR027417">
    <property type="entry name" value="P-loop_NTPase"/>
</dbReference>
<sequence>MNDLSPIANLHLIMDNKLKAKFLYWLGWKIVDIAEVLNENERTVQAWKTRDDWEKEKPENRVENALTVRLMVLILKNKKTSGDIKEIDMLMRQYKEFARIEKYRNDGSEADLNPEIRKRNSAPRKKIPNHFTEEQIEELVLAFEENLFDYQWTWYRAGDQRSRAILKSRQIGATYYFAREALIDALKTGRNQVFLSASKAQAHIFKHYIKAFAADVCGVELTGDPIVLSNGAEMLFLGTNYRTAQGHHGNFYFDEFFWTHGFNELEKVASAMALHKKWRKTYFSTPSTITHEAYGFWTGARFNKGRPKNKQVTIDVSHDSLKKGRLCEDRIWRQIVTITDAEEGGCDLFNIDDLRFEYSADDFENLLMCKFVDDGQSMFPLNMLMHCMVDSLELWSDFKVWHNRPFANKPVWVGYDPALSGDNAGLVVLAPPAVAGGKFRVLERHQFKGDDFAQQAEHIRHITRRYNVTYIGIDTTGMGIGVAELVKQFFPAVHAFKYSPEVKAQLVYKTLDVIRNGRLEYDAGDKDMTQSLMSIKKTMTSSQKQITFTAGRSEEIGHADLAWAFMHAIYNEPLAGITETNTSVLEIYS</sequence>
<feature type="domain" description="Terminase ATPase subunit N-terminal" evidence="2">
    <location>
        <begin position="16"/>
        <end position="72"/>
    </location>
</feature>
<dbReference type="Pfam" id="PF17289">
    <property type="entry name" value="Terminase_6C"/>
    <property type="match status" value="1"/>
</dbReference>